<dbReference type="AlphaFoldDB" id="A0A1X7IM23"/>
<accession>A0A1X7IM23</accession>
<sequence>MTRKHRAGDPAWMDLRMAADDDATWTAQEFYRELFGWEFHTESDDEGWIYRGNDIVGGCHLGGDGSGWRVYLKVNDLRAKIRRIMGTDPWRNITLHNSQENPTAVIEVHDSIGLWEGDGGFVWDEGHGTPAWIDLYSWNHRSSKAFYATRFRWRWVEEYEPKITMGGPPFYHATERAGITEEVGCIPTPSWTMPGWSLHIRVDDMEKALELVPRLGGETLYGPYRAPAGMLAGIVDPAGNQLGLISGDRVDPWEIWGGPPRIIPLEEF</sequence>
<evidence type="ECO:0000313" key="1">
    <source>
        <dbReference type="EMBL" id="SMG15934.1"/>
    </source>
</evidence>
<dbReference type="PANTHER" id="PTHR33993">
    <property type="entry name" value="GLYOXALASE-RELATED"/>
    <property type="match status" value="1"/>
</dbReference>
<evidence type="ECO:0008006" key="3">
    <source>
        <dbReference type="Google" id="ProtNLM"/>
    </source>
</evidence>
<dbReference type="Proteomes" id="UP000193309">
    <property type="component" value="Unassembled WGS sequence"/>
</dbReference>
<dbReference type="OrthoDB" id="9793039at2"/>
<reference evidence="2" key="1">
    <citation type="submission" date="2017-04" db="EMBL/GenBank/DDBJ databases">
        <authorList>
            <person name="Varghese N."/>
            <person name="Submissions S."/>
        </authorList>
    </citation>
    <scope>NUCLEOTIDE SEQUENCE [LARGE SCALE GENOMIC DNA]</scope>
    <source>
        <strain evidence="2">VDS</strain>
    </source>
</reference>
<keyword evidence="2" id="KW-1185">Reference proteome</keyword>
<dbReference type="STRING" id="1610489.SAMN06295981_0782"/>
<gene>
    <name evidence="1" type="ORF">SAMN06295981_0782</name>
</gene>
<dbReference type="Gene3D" id="3.10.180.10">
    <property type="entry name" value="2,3-Dihydroxybiphenyl 1,2-Dioxygenase, domain 1"/>
    <property type="match status" value="2"/>
</dbReference>
<dbReference type="InterPro" id="IPR029068">
    <property type="entry name" value="Glyas_Bleomycin-R_OHBP_Dase"/>
</dbReference>
<evidence type="ECO:0000313" key="2">
    <source>
        <dbReference type="Proteomes" id="UP000193309"/>
    </source>
</evidence>
<organism evidence="1 2">
    <name type="scientific">Corynebacterium pollutisoli</name>
    <dbReference type="NCBI Taxonomy" id="1610489"/>
    <lineage>
        <taxon>Bacteria</taxon>
        <taxon>Bacillati</taxon>
        <taxon>Actinomycetota</taxon>
        <taxon>Actinomycetes</taxon>
        <taxon>Mycobacteriales</taxon>
        <taxon>Corynebacteriaceae</taxon>
        <taxon>Corynebacterium</taxon>
    </lineage>
</organism>
<name>A0A1X7IM23_9CORY</name>
<dbReference type="PANTHER" id="PTHR33993:SF14">
    <property type="entry name" value="GB|AAF24581.1"/>
    <property type="match status" value="1"/>
</dbReference>
<dbReference type="SUPFAM" id="SSF54593">
    <property type="entry name" value="Glyoxalase/Bleomycin resistance protein/Dihydroxybiphenyl dioxygenase"/>
    <property type="match status" value="2"/>
</dbReference>
<protein>
    <recommendedName>
        <fullName evidence="3">VOC domain-containing protein</fullName>
    </recommendedName>
</protein>
<dbReference type="EMBL" id="FXAR01000002">
    <property type="protein sequence ID" value="SMG15934.1"/>
    <property type="molecule type" value="Genomic_DNA"/>
</dbReference>
<dbReference type="InterPro" id="IPR052164">
    <property type="entry name" value="Anthracycline_SecMetBiosynth"/>
</dbReference>
<proteinExistence type="predicted"/>
<dbReference type="RefSeq" id="WP_143337504.1">
    <property type="nucleotide sequence ID" value="NZ_FXAR01000002.1"/>
</dbReference>